<evidence type="ECO:0000313" key="11">
    <source>
        <dbReference type="Proteomes" id="UP000561326"/>
    </source>
</evidence>
<evidence type="ECO:0000256" key="2">
    <source>
        <dbReference type="ARBA" id="ARBA00007476"/>
    </source>
</evidence>
<protein>
    <recommendedName>
        <fullName evidence="4">GTP diphosphokinase</fullName>
        <ecNumber evidence="4">2.7.6.5</ecNumber>
    </recommendedName>
</protein>
<dbReference type="InterPro" id="IPR043519">
    <property type="entry name" value="NT_sf"/>
</dbReference>
<dbReference type="GO" id="GO:0005524">
    <property type="term" value="F:ATP binding"/>
    <property type="evidence" value="ECO:0007669"/>
    <property type="project" value="UniProtKB-KW"/>
</dbReference>
<evidence type="ECO:0000256" key="1">
    <source>
        <dbReference type="ARBA" id="ARBA00004976"/>
    </source>
</evidence>
<keyword evidence="5" id="KW-0808">Transferase</keyword>
<evidence type="ECO:0000256" key="6">
    <source>
        <dbReference type="ARBA" id="ARBA00022741"/>
    </source>
</evidence>
<dbReference type="Proteomes" id="UP000561326">
    <property type="component" value="Unassembled WGS sequence"/>
</dbReference>
<proteinExistence type="inferred from homology"/>
<evidence type="ECO:0000256" key="8">
    <source>
        <dbReference type="ARBA" id="ARBA00022840"/>
    </source>
</evidence>
<comment type="subunit">
    <text evidence="3">Homotetramer.</text>
</comment>
<gene>
    <name evidence="10" type="ORF">HF838_01115</name>
</gene>
<dbReference type="SUPFAM" id="SSF81301">
    <property type="entry name" value="Nucleotidyltransferase"/>
    <property type="match status" value="1"/>
</dbReference>
<dbReference type="FunFam" id="3.30.460.10:FF:000012">
    <property type="entry name" value="GTP pyrophosphokinase YjbM"/>
    <property type="match status" value="1"/>
</dbReference>
<sequence length="282" mass="33253">MVKYRRIAAVEGGSSLVDDRSWEEFLIPYEQAVEELKVKFRGIRKELKKRNEYSPIEFVTGRIKKISSILEKANKLGIPLNRLEEVEDITGIRIMCQFVQDIDRVAELVRQRSGKDMTLVYEKDYIKNEKPSGYRSHHIIIKYPVHTAQGEKEILAEIQIRTLAMNFWATIEHSLNYKYEGNIPEDIRERLRTTAEAAYLLDTEMSEIRDEIRDAQQMFEYKSNIVSRILQGIQNLYQRGFVVEATEFQNEFRQMRARGDVSELRQLSRTIRAKIQEVRTRE</sequence>
<dbReference type="AlphaFoldDB" id="A0A848CLY6"/>
<dbReference type="GO" id="GO:0008728">
    <property type="term" value="F:GTP diphosphokinase activity"/>
    <property type="evidence" value="ECO:0007669"/>
    <property type="project" value="UniProtKB-EC"/>
</dbReference>
<dbReference type="Pfam" id="PF04607">
    <property type="entry name" value="RelA_SpoT"/>
    <property type="match status" value="1"/>
</dbReference>
<dbReference type="Gene3D" id="1.10.287.860">
    <property type="entry name" value="Nucleotidyltransferase"/>
    <property type="match status" value="1"/>
</dbReference>
<keyword evidence="6" id="KW-0547">Nucleotide-binding</keyword>
<dbReference type="InterPro" id="IPR007685">
    <property type="entry name" value="RelA_SpoT"/>
</dbReference>
<evidence type="ECO:0000256" key="4">
    <source>
        <dbReference type="ARBA" id="ARBA00013251"/>
    </source>
</evidence>
<keyword evidence="8" id="KW-0067">ATP-binding</keyword>
<dbReference type="GO" id="GO:0016301">
    <property type="term" value="F:kinase activity"/>
    <property type="evidence" value="ECO:0007669"/>
    <property type="project" value="UniProtKB-KW"/>
</dbReference>
<feature type="domain" description="RelA/SpoT" evidence="9">
    <location>
        <begin position="61"/>
        <end position="183"/>
    </location>
</feature>
<dbReference type="SMART" id="SM00954">
    <property type="entry name" value="RelA_SpoT"/>
    <property type="match status" value="1"/>
</dbReference>
<dbReference type="FunFam" id="1.10.287.860:FF:000001">
    <property type="entry name" value="GTP pyrophosphokinase YjbM"/>
    <property type="match status" value="1"/>
</dbReference>
<dbReference type="PANTHER" id="PTHR47837:SF1">
    <property type="entry name" value="GTP PYROPHOSPHOKINASE YJBM"/>
    <property type="match status" value="1"/>
</dbReference>
<dbReference type="EC" id="2.7.6.5" evidence="4"/>
<evidence type="ECO:0000256" key="5">
    <source>
        <dbReference type="ARBA" id="ARBA00022679"/>
    </source>
</evidence>
<comment type="pathway">
    <text evidence="1">Purine metabolism; ppGpp biosynthesis; ppGpp from GTP: step 1/2.</text>
</comment>
<dbReference type="EMBL" id="JABAGO010000001">
    <property type="protein sequence ID" value="NME96845.1"/>
    <property type="molecule type" value="Genomic_DNA"/>
</dbReference>
<reference evidence="10 11" key="1">
    <citation type="submission" date="2020-04" db="EMBL/GenBank/DDBJ databases">
        <authorList>
            <person name="Hitch T.C.A."/>
            <person name="Wylensek D."/>
            <person name="Clavel T."/>
        </authorList>
    </citation>
    <scope>NUCLEOTIDE SEQUENCE [LARGE SCALE GENOMIC DNA]</scope>
    <source>
        <strain evidence="10 11">WB01_D5_05</strain>
    </source>
</reference>
<accession>A0A848CLY6</accession>
<evidence type="ECO:0000259" key="9">
    <source>
        <dbReference type="SMART" id="SM00954"/>
    </source>
</evidence>
<keyword evidence="7 10" id="KW-0418">Kinase</keyword>
<evidence type="ECO:0000256" key="7">
    <source>
        <dbReference type="ARBA" id="ARBA00022777"/>
    </source>
</evidence>
<name>A0A848CLY6_ANEAE</name>
<dbReference type="GO" id="GO:0015970">
    <property type="term" value="P:guanosine tetraphosphate biosynthetic process"/>
    <property type="evidence" value="ECO:0007669"/>
    <property type="project" value="UniProtKB-UniPathway"/>
</dbReference>
<dbReference type="PANTHER" id="PTHR47837">
    <property type="entry name" value="GTP PYROPHOSPHOKINASE YJBM"/>
    <property type="match status" value="1"/>
</dbReference>
<evidence type="ECO:0000256" key="3">
    <source>
        <dbReference type="ARBA" id="ARBA00011881"/>
    </source>
</evidence>
<dbReference type="CDD" id="cd05399">
    <property type="entry name" value="NT_Rel-Spo_like"/>
    <property type="match status" value="1"/>
</dbReference>
<dbReference type="UniPathway" id="UPA00908">
    <property type="reaction ID" value="UER00884"/>
</dbReference>
<organism evidence="10 11">
    <name type="scientific">Aneurinibacillus aneurinilyticus</name>
    <name type="common">Bacillus aneurinolyticus</name>
    <dbReference type="NCBI Taxonomy" id="1391"/>
    <lineage>
        <taxon>Bacteria</taxon>
        <taxon>Bacillati</taxon>
        <taxon>Bacillota</taxon>
        <taxon>Bacilli</taxon>
        <taxon>Bacillales</taxon>
        <taxon>Paenibacillaceae</taxon>
        <taxon>Aneurinibacillus group</taxon>
        <taxon>Aneurinibacillus</taxon>
    </lineage>
</organism>
<dbReference type="Gene3D" id="3.30.460.10">
    <property type="entry name" value="Beta Polymerase, domain 2"/>
    <property type="match status" value="1"/>
</dbReference>
<comment type="caution">
    <text evidence="10">The sequence shown here is derived from an EMBL/GenBank/DDBJ whole genome shotgun (WGS) entry which is preliminary data.</text>
</comment>
<dbReference type="InterPro" id="IPR052366">
    <property type="entry name" value="GTP_Pyrophosphokinase"/>
</dbReference>
<evidence type="ECO:0000313" key="10">
    <source>
        <dbReference type="EMBL" id="NME96845.1"/>
    </source>
</evidence>
<comment type="similarity">
    <text evidence="2">Belongs to the RelA/SpoT family.</text>
</comment>